<feature type="compositionally biased region" description="Low complexity" evidence="1">
    <location>
        <begin position="22"/>
        <end position="35"/>
    </location>
</feature>
<accession>A0A915EHM9</accession>
<organism evidence="2 3">
    <name type="scientific">Ditylenchus dipsaci</name>
    <dbReference type="NCBI Taxonomy" id="166011"/>
    <lineage>
        <taxon>Eukaryota</taxon>
        <taxon>Metazoa</taxon>
        <taxon>Ecdysozoa</taxon>
        <taxon>Nematoda</taxon>
        <taxon>Chromadorea</taxon>
        <taxon>Rhabditida</taxon>
        <taxon>Tylenchina</taxon>
        <taxon>Tylenchomorpha</taxon>
        <taxon>Sphaerularioidea</taxon>
        <taxon>Anguinidae</taxon>
        <taxon>Anguininae</taxon>
        <taxon>Ditylenchus</taxon>
    </lineage>
</organism>
<reference evidence="3" key="1">
    <citation type="submission" date="2022-11" db="UniProtKB">
        <authorList>
            <consortium name="WormBaseParasite"/>
        </authorList>
    </citation>
    <scope>IDENTIFICATION</scope>
</reference>
<dbReference type="WBParaSite" id="jg5449">
    <property type="protein sequence ID" value="jg5449"/>
    <property type="gene ID" value="jg5449"/>
</dbReference>
<evidence type="ECO:0000313" key="2">
    <source>
        <dbReference type="Proteomes" id="UP000887574"/>
    </source>
</evidence>
<dbReference type="Proteomes" id="UP000887574">
    <property type="component" value="Unplaced"/>
</dbReference>
<feature type="region of interest" description="Disordered" evidence="1">
    <location>
        <begin position="1"/>
        <end position="70"/>
    </location>
</feature>
<proteinExistence type="predicted"/>
<feature type="compositionally biased region" description="Basic residues" evidence="1">
    <location>
        <begin position="59"/>
        <end position="70"/>
    </location>
</feature>
<evidence type="ECO:0000256" key="1">
    <source>
        <dbReference type="SAM" id="MobiDB-lite"/>
    </source>
</evidence>
<keyword evidence="2" id="KW-1185">Reference proteome</keyword>
<name>A0A915EHM9_9BILA</name>
<dbReference type="AlphaFoldDB" id="A0A915EHM9"/>
<sequence length="70" mass="7871">MRQAAMKPASKDQMWSGIAQPAQAKAKNLLEAAKNPRVRASPAKARLKSRVENESLSRRSSRGRHRMDQE</sequence>
<evidence type="ECO:0000313" key="3">
    <source>
        <dbReference type="WBParaSite" id="jg5449"/>
    </source>
</evidence>
<protein>
    <submittedName>
        <fullName evidence="3">Uncharacterized protein</fullName>
    </submittedName>
</protein>